<dbReference type="InterPro" id="IPR008271">
    <property type="entry name" value="Ser/Thr_kinase_AS"/>
</dbReference>
<evidence type="ECO:0000256" key="7">
    <source>
        <dbReference type="ARBA" id="ARBA00022840"/>
    </source>
</evidence>
<dbReference type="InterPro" id="IPR000719">
    <property type="entry name" value="Prot_kinase_dom"/>
</dbReference>
<keyword evidence="12" id="KW-1185">Reference proteome</keyword>
<keyword evidence="6" id="KW-0418">Kinase</keyword>
<dbReference type="Gramene" id="QL04p078415:mrna">
    <property type="protein sequence ID" value="QL04p078415:mrna:CDS:1"/>
    <property type="gene ID" value="QL04p078415"/>
</dbReference>
<proteinExistence type="predicted"/>
<dbReference type="EC" id="2.7.11.1" evidence="2"/>
<evidence type="ECO:0000313" key="12">
    <source>
        <dbReference type="Proteomes" id="UP000594261"/>
    </source>
</evidence>
<name>A0A7N2LJB2_QUELO</name>
<reference evidence="11" key="2">
    <citation type="submission" date="2021-01" db="UniProtKB">
        <authorList>
            <consortium name="EnsemblPlants"/>
        </authorList>
    </citation>
    <scope>IDENTIFICATION</scope>
</reference>
<evidence type="ECO:0000256" key="9">
    <source>
        <dbReference type="ARBA" id="ARBA00048679"/>
    </source>
</evidence>
<dbReference type="PROSITE" id="PS50011">
    <property type="entry name" value="PROTEIN_KINASE_DOM"/>
    <property type="match status" value="1"/>
</dbReference>
<dbReference type="SMART" id="SM00220">
    <property type="entry name" value="S_TKc"/>
    <property type="match status" value="1"/>
</dbReference>
<dbReference type="GO" id="GO:0004674">
    <property type="term" value="F:protein serine/threonine kinase activity"/>
    <property type="evidence" value="ECO:0007669"/>
    <property type="project" value="UniProtKB-KW"/>
</dbReference>
<keyword evidence="5" id="KW-0547">Nucleotide-binding</keyword>
<comment type="catalytic activity">
    <reaction evidence="9">
        <text>L-seryl-[protein] + ATP = O-phospho-L-seryl-[protein] + ADP + H(+)</text>
        <dbReference type="Rhea" id="RHEA:17989"/>
        <dbReference type="Rhea" id="RHEA-COMP:9863"/>
        <dbReference type="Rhea" id="RHEA-COMP:11604"/>
        <dbReference type="ChEBI" id="CHEBI:15378"/>
        <dbReference type="ChEBI" id="CHEBI:29999"/>
        <dbReference type="ChEBI" id="CHEBI:30616"/>
        <dbReference type="ChEBI" id="CHEBI:83421"/>
        <dbReference type="ChEBI" id="CHEBI:456216"/>
        <dbReference type="EC" id="2.7.11.1"/>
    </reaction>
</comment>
<evidence type="ECO:0000313" key="11">
    <source>
        <dbReference type="EnsemblPlants" id="QL04p078415:mrna:CDS:1"/>
    </source>
</evidence>
<dbReference type="EnsemblPlants" id="QL04p078415:mrna">
    <property type="protein sequence ID" value="QL04p078415:mrna:CDS:1"/>
    <property type="gene ID" value="QL04p078415"/>
</dbReference>
<dbReference type="OMA" id="LLAYCID"/>
<dbReference type="Pfam" id="PF00069">
    <property type="entry name" value="Pkinase"/>
    <property type="match status" value="1"/>
</dbReference>
<evidence type="ECO:0000256" key="6">
    <source>
        <dbReference type="ARBA" id="ARBA00022777"/>
    </source>
</evidence>
<evidence type="ECO:0000259" key="10">
    <source>
        <dbReference type="PROSITE" id="PS50011"/>
    </source>
</evidence>
<dbReference type="InterPro" id="IPR051824">
    <property type="entry name" value="LRR_Rcpt-Like_S/T_Kinase"/>
</dbReference>
<keyword evidence="3" id="KW-0723">Serine/threonine-protein kinase</keyword>
<dbReference type="PROSITE" id="PS00108">
    <property type="entry name" value="PROTEIN_KINASE_ST"/>
    <property type="match status" value="1"/>
</dbReference>
<organism evidence="11 12">
    <name type="scientific">Quercus lobata</name>
    <name type="common">Valley oak</name>
    <dbReference type="NCBI Taxonomy" id="97700"/>
    <lineage>
        <taxon>Eukaryota</taxon>
        <taxon>Viridiplantae</taxon>
        <taxon>Streptophyta</taxon>
        <taxon>Embryophyta</taxon>
        <taxon>Tracheophyta</taxon>
        <taxon>Spermatophyta</taxon>
        <taxon>Magnoliopsida</taxon>
        <taxon>eudicotyledons</taxon>
        <taxon>Gunneridae</taxon>
        <taxon>Pentapetalae</taxon>
        <taxon>rosids</taxon>
        <taxon>fabids</taxon>
        <taxon>Fagales</taxon>
        <taxon>Fagaceae</taxon>
        <taxon>Quercus</taxon>
    </lineage>
</organism>
<feature type="domain" description="Protein kinase" evidence="10">
    <location>
        <begin position="42"/>
        <end position="227"/>
    </location>
</feature>
<sequence length="227" mass="26268">MLSLHCNRIHYFLGVQCRKSKKSQQALKPKSTTELSSITVDDSVSVDRAEGGHQRLLRRLYHRRWQVRSRQQGLALQRRHHQDHQETKPRRFQKLSRVCTEMVTLGMLRHPNIVKILGYCMTWSDRLLTYEFSQNGCLDQWLQQEQNVATPTLSWRTRIQIVRGVANGLSFLHSLDIVHRDIKSSNVLLDSNFQSHISHFGLAKRIDSSTSYASNQSAGTVSYMPPE</sequence>
<dbReference type="EMBL" id="LRBV02000004">
    <property type="status" value="NOT_ANNOTATED_CDS"/>
    <property type="molecule type" value="Genomic_DNA"/>
</dbReference>
<dbReference type="SUPFAM" id="SSF56112">
    <property type="entry name" value="Protein kinase-like (PK-like)"/>
    <property type="match status" value="1"/>
</dbReference>
<evidence type="ECO:0000256" key="1">
    <source>
        <dbReference type="ARBA" id="ARBA00004479"/>
    </source>
</evidence>
<dbReference type="PANTHER" id="PTHR48006:SF47">
    <property type="entry name" value="PHYTOSULFOKINE RECEPTOR 2-LIKE"/>
    <property type="match status" value="1"/>
</dbReference>
<dbReference type="AlphaFoldDB" id="A0A7N2LJB2"/>
<evidence type="ECO:0000256" key="5">
    <source>
        <dbReference type="ARBA" id="ARBA00022741"/>
    </source>
</evidence>
<keyword evidence="4" id="KW-0808">Transferase</keyword>
<dbReference type="FunFam" id="1.10.510.10:FF:001023">
    <property type="entry name" value="Os07g0541700 protein"/>
    <property type="match status" value="1"/>
</dbReference>
<evidence type="ECO:0000256" key="4">
    <source>
        <dbReference type="ARBA" id="ARBA00022679"/>
    </source>
</evidence>
<comment type="catalytic activity">
    <reaction evidence="8">
        <text>L-threonyl-[protein] + ATP = O-phospho-L-threonyl-[protein] + ADP + H(+)</text>
        <dbReference type="Rhea" id="RHEA:46608"/>
        <dbReference type="Rhea" id="RHEA-COMP:11060"/>
        <dbReference type="Rhea" id="RHEA-COMP:11605"/>
        <dbReference type="ChEBI" id="CHEBI:15378"/>
        <dbReference type="ChEBI" id="CHEBI:30013"/>
        <dbReference type="ChEBI" id="CHEBI:30616"/>
        <dbReference type="ChEBI" id="CHEBI:61977"/>
        <dbReference type="ChEBI" id="CHEBI:456216"/>
        <dbReference type="EC" id="2.7.11.1"/>
    </reaction>
</comment>
<evidence type="ECO:0000256" key="2">
    <source>
        <dbReference type="ARBA" id="ARBA00012513"/>
    </source>
</evidence>
<accession>A0A7N2LJB2</accession>
<dbReference type="Proteomes" id="UP000594261">
    <property type="component" value="Chromosome 4"/>
</dbReference>
<dbReference type="Gene3D" id="1.10.510.10">
    <property type="entry name" value="Transferase(Phosphotransferase) domain 1"/>
    <property type="match status" value="1"/>
</dbReference>
<keyword evidence="7" id="KW-0067">ATP-binding</keyword>
<dbReference type="GO" id="GO:0016020">
    <property type="term" value="C:membrane"/>
    <property type="evidence" value="ECO:0007669"/>
    <property type="project" value="UniProtKB-SubCell"/>
</dbReference>
<dbReference type="InParanoid" id="A0A7N2LJB2"/>
<evidence type="ECO:0000256" key="3">
    <source>
        <dbReference type="ARBA" id="ARBA00022527"/>
    </source>
</evidence>
<evidence type="ECO:0000256" key="8">
    <source>
        <dbReference type="ARBA" id="ARBA00047899"/>
    </source>
</evidence>
<dbReference type="PANTHER" id="PTHR48006">
    <property type="entry name" value="LEUCINE-RICH REPEAT-CONTAINING PROTEIN DDB_G0281931-RELATED"/>
    <property type="match status" value="1"/>
</dbReference>
<dbReference type="InterPro" id="IPR011009">
    <property type="entry name" value="Kinase-like_dom_sf"/>
</dbReference>
<dbReference type="GO" id="GO:0005524">
    <property type="term" value="F:ATP binding"/>
    <property type="evidence" value="ECO:0007669"/>
    <property type="project" value="UniProtKB-KW"/>
</dbReference>
<protein>
    <recommendedName>
        <fullName evidence="2">non-specific serine/threonine protein kinase</fullName>
        <ecNumber evidence="2">2.7.11.1</ecNumber>
    </recommendedName>
</protein>
<reference evidence="11 12" key="1">
    <citation type="journal article" date="2016" name="G3 (Bethesda)">
        <title>First Draft Assembly and Annotation of the Genome of a California Endemic Oak Quercus lobata Nee (Fagaceae).</title>
        <authorList>
            <person name="Sork V.L."/>
            <person name="Fitz-Gibbon S.T."/>
            <person name="Puiu D."/>
            <person name="Crepeau M."/>
            <person name="Gugger P.F."/>
            <person name="Sherman R."/>
            <person name="Stevens K."/>
            <person name="Langley C.H."/>
            <person name="Pellegrini M."/>
            <person name="Salzberg S.L."/>
        </authorList>
    </citation>
    <scope>NUCLEOTIDE SEQUENCE [LARGE SCALE GENOMIC DNA]</scope>
    <source>
        <strain evidence="11 12">cv. SW786</strain>
    </source>
</reference>
<comment type="subcellular location">
    <subcellularLocation>
        <location evidence="1">Membrane</location>
        <topology evidence="1">Single-pass type I membrane protein</topology>
    </subcellularLocation>
</comment>